<evidence type="ECO:0000256" key="6">
    <source>
        <dbReference type="ARBA" id="ARBA00022679"/>
    </source>
</evidence>
<dbReference type="GO" id="GO:0006526">
    <property type="term" value="P:L-arginine biosynthetic process"/>
    <property type="evidence" value="ECO:0007669"/>
    <property type="project" value="UniProtKB-UniRule"/>
</dbReference>
<evidence type="ECO:0000256" key="2">
    <source>
        <dbReference type="ARBA" id="ARBA00011475"/>
    </source>
</evidence>
<evidence type="ECO:0000256" key="9">
    <source>
        <dbReference type="ARBA" id="ARBA00023315"/>
    </source>
</evidence>
<feature type="binding site" evidence="10">
    <location>
        <position position="180"/>
    </location>
    <ligand>
        <name>substrate</name>
    </ligand>
</feature>
<keyword evidence="5 10" id="KW-0028">Amino-acid biosynthesis</keyword>
<keyword evidence="7 10" id="KW-0068">Autocatalytic cleavage</keyword>
<evidence type="ECO:0000256" key="7">
    <source>
        <dbReference type="ARBA" id="ARBA00022813"/>
    </source>
</evidence>
<dbReference type="STRING" id="526226.Gbro_2840"/>
<comment type="function">
    <text evidence="10">Catalyzes two activities which are involved in the cyclic version of arginine biosynthesis: the synthesis of N-acetylglutamate from glutamate and acetyl-CoA as the acetyl donor, and of ornithine by transacetylation between N(2)-acetylornithine and glutamate.</text>
</comment>
<feature type="active site" description="Nucleophile" evidence="10">
    <location>
        <position position="214"/>
    </location>
</feature>
<evidence type="ECO:0000256" key="3">
    <source>
        <dbReference type="ARBA" id="ARBA00022490"/>
    </source>
</evidence>
<evidence type="ECO:0000313" key="12">
    <source>
        <dbReference type="EMBL" id="ACY22054.1"/>
    </source>
</evidence>
<proteinExistence type="inferred from homology"/>
<name>D0L963_GORB4</name>
<accession>D0L963</accession>
<feature type="binding site" evidence="10">
    <location>
        <position position="203"/>
    </location>
    <ligand>
        <name>substrate</name>
    </ligand>
</feature>
<feature type="binding site" evidence="10">
    <location>
        <position position="214"/>
    </location>
    <ligand>
        <name>substrate</name>
    </ligand>
</feature>
<feature type="binding site" evidence="10">
    <location>
        <position position="413"/>
    </location>
    <ligand>
        <name>substrate</name>
    </ligand>
</feature>
<evidence type="ECO:0000256" key="11">
    <source>
        <dbReference type="SAM" id="MobiDB-lite"/>
    </source>
</evidence>
<dbReference type="AlphaFoldDB" id="D0L963"/>
<evidence type="ECO:0000313" key="13">
    <source>
        <dbReference type="Proteomes" id="UP000001219"/>
    </source>
</evidence>
<keyword evidence="6 10" id="KW-0808">Transferase</keyword>
<reference evidence="12 13" key="2">
    <citation type="journal article" date="2010" name="Stand. Genomic Sci.">
        <title>Complete genome sequence of Gordonia bronchialis type strain (3410).</title>
        <authorList>
            <person name="Ivanova N."/>
            <person name="Sikorski J."/>
            <person name="Jando M."/>
            <person name="Lapidus A."/>
            <person name="Nolan M."/>
            <person name="Lucas S."/>
            <person name="Del Rio T.G."/>
            <person name="Tice H."/>
            <person name="Copeland A."/>
            <person name="Cheng J.F."/>
            <person name="Chen F."/>
            <person name="Bruce D."/>
            <person name="Goodwin L."/>
            <person name="Pitluck S."/>
            <person name="Mavromatis K."/>
            <person name="Ovchinnikova G."/>
            <person name="Pati A."/>
            <person name="Chen A."/>
            <person name="Palaniappan K."/>
            <person name="Land M."/>
            <person name="Hauser L."/>
            <person name="Chang Y.J."/>
            <person name="Jeffries C.D."/>
            <person name="Chain P."/>
            <person name="Saunders E."/>
            <person name="Han C."/>
            <person name="Detter J.C."/>
            <person name="Brettin T."/>
            <person name="Rohde M."/>
            <person name="Goker M."/>
            <person name="Bristow J."/>
            <person name="Eisen J.A."/>
            <person name="Markowitz V."/>
            <person name="Hugenholtz P."/>
            <person name="Klenk H.P."/>
            <person name="Kyrpides N.C."/>
        </authorList>
    </citation>
    <scope>NUCLEOTIDE SEQUENCE [LARGE SCALE GENOMIC DNA]</scope>
    <source>
        <strain evidence="13">ATCC 25592 / DSM 43247 / BCRC 13721 / JCM 3198 / KCTC 3076 / NBRC 16047 / NCTC 10667</strain>
    </source>
</reference>
<dbReference type="GO" id="GO:0006592">
    <property type="term" value="P:ornithine biosynthetic process"/>
    <property type="evidence" value="ECO:0007669"/>
    <property type="project" value="TreeGrafter"/>
</dbReference>
<dbReference type="EC" id="2.3.1.35" evidence="10"/>
<comment type="subcellular location">
    <subcellularLocation>
        <location evidence="10">Cytoplasm</location>
    </subcellularLocation>
</comment>
<dbReference type="PANTHER" id="PTHR23100">
    <property type="entry name" value="ARGININE BIOSYNTHESIS BIFUNCTIONAL PROTEIN ARGJ"/>
    <property type="match status" value="1"/>
</dbReference>
<dbReference type="HOGENOM" id="CLU_027172_2_0_11"/>
<dbReference type="NCBIfam" id="TIGR00120">
    <property type="entry name" value="ArgJ"/>
    <property type="match status" value="1"/>
</dbReference>
<dbReference type="Pfam" id="PF01960">
    <property type="entry name" value="ArgJ"/>
    <property type="match status" value="1"/>
</dbReference>
<dbReference type="InterPro" id="IPR002813">
    <property type="entry name" value="Arg_biosynth_ArgJ"/>
</dbReference>
<dbReference type="Gene3D" id="3.30.2330.10">
    <property type="entry name" value="arginine biosynthesis bifunctional protein suprefamily"/>
    <property type="match status" value="1"/>
</dbReference>
<evidence type="ECO:0000256" key="4">
    <source>
        <dbReference type="ARBA" id="ARBA00022571"/>
    </source>
</evidence>
<comment type="pathway">
    <text evidence="10">Amino-acid biosynthesis; L-arginine biosynthesis; L-ornithine and N-acetyl-L-glutamate from L-glutamate and N(2)-acetyl-L-ornithine (cyclic): step 1/1.</text>
</comment>
<dbReference type="EC" id="2.3.1.1" evidence="10"/>
<feature type="site" description="Involved in the stabilization of negative charge on the oxyanion by the formation of the oxyanion hole" evidence="10">
    <location>
        <position position="141"/>
    </location>
</feature>
<dbReference type="FunFam" id="3.10.20.340:FF:000005">
    <property type="entry name" value="Arginine biosynthesis bifunctional protein ArgJ"/>
    <property type="match status" value="1"/>
</dbReference>
<dbReference type="EMBL" id="CP001802">
    <property type="protein sequence ID" value="ACY22054.1"/>
    <property type="molecule type" value="Genomic_DNA"/>
</dbReference>
<gene>
    <name evidence="10" type="primary">argJ</name>
    <name evidence="12" type="ordered locus">Gbro_2840</name>
</gene>
<organism evidence="12 13">
    <name type="scientific">Gordonia bronchialis (strain ATCC 25592 / DSM 43247 / BCRC 13721 / JCM 3198 / KCTC 3076 / NBRC 16047 / NCTC 10667)</name>
    <name type="common">Rhodococcus bronchialis</name>
    <dbReference type="NCBI Taxonomy" id="526226"/>
    <lineage>
        <taxon>Bacteria</taxon>
        <taxon>Bacillati</taxon>
        <taxon>Actinomycetota</taxon>
        <taxon>Actinomycetes</taxon>
        <taxon>Mycobacteriales</taxon>
        <taxon>Gordoniaceae</taxon>
        <taxon>Gordonia</taxon>
    </lineage>
</organism>
<evidence type="ECO:0000256" key="8">
    <source>
        <dbReference type="ARBA" id="ARBA00023268"/>
    </source>
</evidence>
<dbReference type="RefSeq" id="WP_012834571.1">
    <property type="nucleotide sequence ID" value="NC_013441.1"/>
</dbReference>
<feature type="region of interest" description="Disordered" evidence="11">
    <location>
        <begin position="1"/>
        <end position="23"/>
    </location>
</feature>
<dbReference type="NCBIfam" id="NF003802">
    <property type="entry name" value="PRK05388.1"/>
    <property type="match status" value="1"/>
</dbReference>
<feature type="chain" id="PRO_5023463543" description="Arginine biosynthesis bifunctional protein ArgJ beta chain" evidence="10">
    <location>
        <begin position="214"/>
        <end position="418"/>
    </location>
</feature>
<keyword evidence="8 10" id="KW-0511">Multifunctional enzyme</keyword>
<dbReference type="GO" id="GO:0004042">
    <property type="term" value="F:L-glutamate N-acetyltransferase activity"/>
    <property type="evidence" value="ECO:0007669"/>
    <property type="project" value="UniProtKB-UniRule"/>
</dbReference>
<evidence type="ECO:0000256" key="10">
    <source>
        <dbReference type="HAMAP-Rule" id="MF_01106"/>
    </source>
</evidence>
<reference evidence="13" key="1">
    <citation type="submission" date="2009-10" db="EMBL/GenBank/DDBJ databases">
        <title>The complete chromosome of Gordonia bronchialis DSM 43247.</title>
        <authorList>
            <consortium name="US DOE Joint Genome Institute (JGI-PGF)"/>
            <person name="Lucas S."/>
            <person name="Copeland A."/>
            <person name="Lapidus A."/>
            <person name="Glavina del Rio T."/>
            <person name="Dalin E."/>
            <person name="Tice H."/>
            <person name="Bruce D."/>
            <person name="Goodwin L."/>
            <person name="Pitluck S."/>
            <person name="Kyrpides N."/>
            <person name="Mavromatis K."/>
            <person name="Ivanova N."/>
            <person name="Ovchinnikova G."/>
            <person name="Saunders E."/>
            <person name="Brettin T."/>
            <person name="Detter J.C."/>
            <person name="Han C."/>
            <person name="Larimer F."/>
            <person name="Land M."/>
            <person name="Hauser L."/>
            <person name="Markowitz V."/>
            <person name="Cheng J.-F."/>
            <person name="Hugenholtz P."/>
            <person name="Woyke T."/>
            <person name="Wu D."/>
            <person name="Jando M."/>
            <person name="Schneider S."/>
            <person name="Goeker M."/>
            <person name="Klenk H.-P."/>
            <person name="Eisen J.A."/>
        </authorList>
    </citation>
    <scope>NUCLEOTIDE SEQUENCE [LARGE SCALE GENOMIC DNA]</scope>
    <source>
        <strain evidence="13">ATCC 25592 / DSM 43247 / BCRC 13721 / JCM 3198 / KCTC 3076 / NBRC 16047 / NCTC 10667</strain>
    </source>
</reference>
<dbReference type="Proteomes" id="UP000001219">
    <property type="component" value="Chromosome"/>
</dbReference>
<dbReference type="SUPFAM" id="SSF56266">
    <property type="entry name" value="DmpA/ArgJ-like"/>
    <property type="match status" value="1"/>
</dbReference>
<dbReference type="CDD" id="cd02152">
    <property type="entry name" value="OAT"/>
    <property type="match status" value="1"/>
</dbReference>
<dbReference type="eggNOG" id="COG1364">
    <property type="taxonomic scope" value="Bacteria"/>
</dbReference>
<dbReference type="OrthoDB" id="9804242at2"/>
<dbReference type="KEGG" id="gbr:Gbro_2840"/>
<feature type="binding site" evidence="10">
    <location>
        <position position="294"/>
    </location>
    <ligand>
        <name>substrate</name>
    </ligand>
</feature>
<dbReference type="Gene3D" id="3.60.70.12">
    <property type="entry name" value="L-amino peptidase D-ALA esterase/amidase"/>
    <property type="match status" value="1"/>
</dbReference>
<dbReference type="GO" id="GO:0004358">
    <property type="term" value="F:L-glutamate N-acetyltransferase activity, acting on acetyl-L-ornithine as donor"/>
    <property type="evidence" value="ECO:0007669"/>
    <property type="project" value="UniProtKB-UniRule"/>
</dbReference>
<keyword evidence="4 10" id="KW-0055">Arginine biosynthesis</keyword>
<dbReference type="PANTHER" id="PTHR23100:SF0">
    <property type="entry name" value="ARGININE BIOSYNTHESIS BIFUNCTIONAL PROTEIN ARGJ, MITOCHONDRIAL"/>
    <property type="match status" value="1"/>
</dbReference>
<dbReference type="UniPathway" id="UPA00068">
    <property type="reaction ID" value="UER00106"/>
</dbReference>
<dbReference type="GO" id="GO:0005737">
    <property type="term" value="C:cytoplasm"/>
    <property type="evidence" value="ECO:0007669"/>
    <property type="project" value="UniProtKB-SubCell"/>
</dbReference>
<feature type="compositionally biased region" description="Basic and acidic residues" evidence="11">
    <location>
        <begin position="9"/>
        <end position="23"/>
    </location>
</feature>
<feature type="chain" id="PRO_5023463544" description="Arginine biosynthesis bifunctional protein ArgJ alpha chain" evidence="10">
    <location>
        <begin position="1"/>
        <end position="213"/>
    </location>
</feature>
<dbReference type="Gene3D" id="3.10.20.340">
    <property type="entry name" value="ArgJ beta chain, C-terminal domain"/>
    <property type="match status" value="1"/>
</dbReference>
<keyword evidence="9 10" id="KW-0012">Acyltransferase</keyword>
<comment type="similarity">
    <text evidence="1 10">Belongs to the ArgJ family.</text>
</comment>
<evidence type="ECO:0000256" key="1">
    <source>
        <dbReference type="ARBA" id="ARBA00006774"/>
    </source>
</evidence>
<protein>
    <recommendedName>
        <fullName evidence="10">Arginine biosynthesis bifunctional protein ArgJ</fullName>
    </recommendedName>
    <domain>
        <recommendedName>
            <fullName evidence="10">Glutamate N-acetyltransferase</fullName>
            <ecNumber evidence="10">2.3.1.35</ecNumber>
        </recommendedName>
        <alternativeName>
            <fullName evidence="10">Ornithine acetyltransferase</fullName>
            <shortName evidence="10">OATase</shortName>
        </alternativeName>
        <alternativeName>
            <fullName evidence="10">Ornithine transacetylase</fullName>
        </alternativeName>
    </domain>
    <domain>
        <recommendedName>
            <fullName evidence="10">Amino-acid acetyltransferase</fullName>
            <ecNumber evidence="10">2.3.1.1</ecNumber>
        </recommendedName>
        <alternativeName>
            <fullName evidence="10">N-acetylglutamate synthase</fullName>
            <shortName evidence="10">AGSase</shortName>
        </alternativeName>
    </domain>
    <component>
        <recommendedName>
            <fullName evidence="10">Arginine biosynthesis bifunctional protein ArgJ alpha chain</fullName>
        </recommendedName>
    </component>
    <component>
        <recommendedName>
            <fullName evidence="10">Arginine biosynthesis bifunctional protein ArgJ beta chain</fullName>
        </recommendedName>
    </component>
</protein>
<dbReference type="InterPro" id="IPR016117">
    <property type="entry name" value="ArgJ-like_dom_sf"/>
</dbReference>
<dbReference type="HAMAP" id="MF_01106">
    <property type="entry name" value="ArgJ"/>
    <property type="match status" value="1"/>
</dbReference>
<evidence type="ECO:0000256" key="5">
    <source>
        <dbReference type="ARBA" id="ARBA00022605"/>
    </source>
</evidence>
<keyword evidence="13" id="KW-1185">Reference proteome</keyword>
<comment type="subunit">
    <text evidence="2 10">Heterotetramer of two alpha and two beta chains.</text>
</comment>
<feature type="site" description="Cleavage; by autolysis" evidence="10">
    <location>
        <begin position="213"/>
        <end position="214"/>
    </location>
</feature>
<comment type="catalytic activity">
    <reaction evidence="10">
        <text>L-glutamate + acetyl-CoA = N-acetyl-L-glutamate + CoA + H(+)</text>
        <dbReference type="Rhea" id="RHEA:24292"/>
        <dbReference type="ChEBI" id="CHEBI:15378"/>
        <dbReference type="ChEBI" id="CHEBI:29985"/>
        <dbReference type="ChEBI" id="CHEBI:44337"/>
        <dbReference type="ChEBI" id="CHEBI:57287"/>
        <dbReference type="ChEBI" id="CHEBI:57288"/>
        <dbReference type="EC" id="2.3.1.1"/>
    </reaction>
</comment>
<comment type="catalytic activity">
    <reaction evidence="10">
        <text>N(2)-acetyl-L-ornithine + L-glutamate = N-acetyl-L-glutamate + L-ornithine</text>
        <dbReference type="Rhea" id="RHEA:15349"/>
        <dbReference type="ChEBI" id="CHEBI:29985"/>
        <dbReference type="ChEBI" id="CHEBI:44337"/>
        <dbReference type="ChEBI" id="CHEBI:46911"/>
        <dbReference type="ChEBI" id="CHEBI:57805"/>
        <dbReference type="EC" id="2.3.1.35"/>
    </reaction>
</comment>
<comment type="pathway">
    <text evidence="10">Amino-acid biosynthesis; L-arginine biosynthesis; N(2)-acetyl-L-ornithine from L-glutamate: step 1/4.</text>
</comment>
<feature type="binding site" evidence="10">
    <location>
        <position position="418"/>
    </location>
    <ligand>
        <name>substrate</name>
    </ligand>
</feature>
<sequence>MSAAGQPNADDRIEGGAPGDEPRLIREQGVTAPLGFRAAGIAAGIKASGKEDLALVFNEGPDYAAAGVFTRNQVKAAPVLWSQQVLTTGRLRAVILNSGGANACTGPGGFQDTHATAEAVAAALSNWGTETGAVEVAVCSTGLIGDRLPMDKMLAGVTEIVQEMGGGLSGGTDAAYAIMTTDTVPKQAALHHPQGWNVGGMAKGAGMLAPSLATMLVVLTTDAHASAEQLDTALRRATAKTFDRLDVDGSSSTNDTVLLLSSGASQIPVEQADLDAAVFALCDDLAAQLMADAEGVTKRVVITVSGAVSEGDAVSVARTVARDSLVKTALFGSDPNWGRVLAAVGISPVHIDPDRITVSFNGNPVCVNGVGADGARDVDLSGPDIAVDIDLGLGDATAAIRTTDLSHAYVEENSAYSS</sequence>
<dbReference type="InterPro" id="IPR042195">
    <property type="entry name" value="ArgJ_beta_C"/>
</dbReference>
<keyword evidence="3 10" id="KW-0963">Cytoplasm</keyword>
<feature type="site" description="Involved in the stabilization of negative charge on the oxyanion by the formation of the oxyanion hole" evidence="10">
    <location>
        <position position="142"/>
    </location>
</feature>